<keyword evidence="3" id="KW-0418">Kinase</keyword>
<evidence type="ECO:0000313" key="4">
    <source>
        <dbReference type="Proteomes" id="UP000601171"/>
    </source>
</evidence>
<feature type="compositionally biased region" description="Polar residues" evidence="1">
    <location>
        <begin position="567"/>
        <end position="576"/>
    </location>
</feature>
<keyword evidence="3" id="KW-0808">Transferase</keyword>
<dbReference type="PANTHER" id="PTHR40050">
    <property type="entry name" value="INNER SPORE COAT PROTEIN H"/>
    <property type="match status" value="1"/>
</dbReference>
<comment type="caution">
    <text evidence="3">The sequence shown here is derived from an EMBL/GenBank/DDBJ whole genome shotgun (WGS) entry which is preliminary data.</text>
</comment>
<dbReference type="EMBL" id="JACRTG010000014">
    <property type="protein sequence ID" value="MBC8587574.1"/>
    <property type="molecule type" value="Genomic_DNA"/>
</dbReference>
<name>A0A926EWG7_9FIRM</name>
<protein>
    <submittedName>
        <fullName evidence="3">CotH kinase family protein</fullName>
    </submittedName>
</protein>
<keyword evidence="2" id="KW-0812">Transmembrane</keyword>
<feature type="region of interest" description="Disordered" evidence="1">
    <location>
        <begin position="211"/>
        <end position="275"/>
    </location>
</feature>
<reference evidence="3" key="1">
    <citation type="submission" date="2020-08" db="EMBL/GenBank/DDBJ databases">
        <title>Genome public.</title>
        <authorList>
            <person name="Liu C."/>
            <person name="Sun Q."/>
        </authorList>
    </citation>
    <scope>NUCLEOTIDE SEQUENCE</scope>
    <source>
        <strain evidence="3">BX21</strain>
    </source>
</reference>
<dbReference type="PANTHER" id="PTHR40050:SF1">
    <property type="entry name" value="INNER SPORE COAT PROTEIN H"/>
    <property type="match status" value="1"/>
</dbReference>
<feature type="transmembrane region" description="Helical" evidence="2">
    <location>
        <begin position="12"/>
        <end position="29"/>
    </location>
</feature>
<feature type="region of interest" description="Disordered" evidence="1">
    <location>
        <begin position="513"/>
        <end position="576"/>
    </location>
</feature>
<feature type="compositionally biased region" description="Basic and acidic residues" evidence="1">
    <location>
        <begin position="211"/>
        <end position="230"/>
    </location>
</feature>
<evidence type="ECO:0000256" key="2">
    <source>
        <dbReference type="SAM" id="Phobius"/>
    </source>
</evidence>
<keyword evidence="2" id="KW-0472">Membrane</keyword>
<sequence length="610" mass="68320">MINSKNLGKITIILIFFSLIGCIGIVYMANGNTETKSPDYEDKLFGDNILKIDIEVDEEDWQSLLDNPLAKDYISGNLTINGNKFSAVGIRTKGNTSLSQVAQMEDSDRYSLEFKSNHYVKGQTFYGLDSFCINNMISDPTYMKDYLAYDLMKYIGVDTPLTNYASVTVNGEDFGFYIALERYNKSFLDRVYNTSGGELYNVKMSMGGKDDLGQDEKIKNPKVNNDERNKSNLSDIEGGENSFNLENMRRELPDTEDSEGSIENERGMGGKGGMGDRGGGSLLYTDDEISSYSSIFNNAVFNKNSDKDKERVILALKNLNEGNDLENYIDVDKTLRYLAAHTVLVNLDSYSSNMAQNYYLYEKGGKLTILPWDYNLSFGGFQGGDASGVINFPIDTPVSGVSVEERPLINKLLEIDEYKEKYHNYLQEIVDGYFKSGVFEKTILSIDEKINEYVKNDTTSFTTYEKYELSLPVLMKFGELRAESINGQLNGSVPATTEGQKENQDLLVDTSNIDLSDLGGMGKGAGGKKNEGDAPNFMPKTSQTPEQGGSPNRKREVSEGQNDFPGNRNNSSENQYFSHESNKGNILIIVFSLLLLWGAFIFIYKRKKNY</sequence>
<dbReference type="Pfam" id="PF08757">
    <property type="entry name" value="CotH"/>
    <property type="match status" value="2"/>
</dbReference>
<dbReference type="Proteomes" id="UP000601171">
    <property type="component" value="Unassembled WGS sequence"/>
</dbReference>
<evidence type="ECO:0000256" key="1">
    <source>
        <dbReference type="SAM" id="MobiDB-lite"/>
    </source>
</evidence>
<keyword evidence="4" id="KW-1185">Reference proteome</keyword>
<dbReference type="GO" id="GO:0016301">
    <property type="term" value="F:kinase activity"/>
    <property type="evidence" value="ECO:0007669"/>
    <property type="project" value="UniProtKB-KW"/>
</dbReference>
<proteinExistence type="predicted"/>
<feature type="compositionally biased region" description="Polar residues" evidence="1">
    <location>
        <begin position="539"/>
        <end position="550"/>
    </location>
</feature>
<dbReference type="AlphaFoldDB" id="A0A926EWG7"/>
<feature type="transmembrane region" description="Helical" evidence="2">
    <location>
        <begin position="586"/>
        <end position="604"/>
    </location>
</feature>
<evidence type="ECO:0000313" key="3">
    <source>
        <dbReference type="EMBL" id="MBC8587574.1"/>
    </source>
</evidence>
<organism evidence="3 4">
    <name type="scientific">Paratissierella segnis</name>
    <dbReference type="NCBI Taxonomy" id="2763679"/>
    <lineage>
        <taxon>Bacteria</taxon>
        <taxon>Bacillati</taxon>
        <taxon>Bacillota</taxon>
        <taxon>Tissierellia</taxon>
        <taxon>Tissierellales</taxon>
        <taxon>Tissierellaceae</taxon>
        <taxon>Paratissierella</taxon>
    </lineage>
</organism>
<dbReference type="RefSeq" id="WP_262429027.1">
    <property type="nucleotide sequence ID" value="NZ_JACRTG010000014.1"/>
</dbReference>
<keyword evidence="2" id="KW-1133">Transmembrane helix</keyword>
<dbReference type="InterPro" id="IPR014867">
    <property type="entry name" value="Spore_coat_CotH_CotH2/3/7"/>
</dbReference>
<dbReference type="PROSITE" id="PS51257">
    <property type="entry name" value="PROKAR_LIPOPROTEIN"/>
    <property type="match status" value="1"/>
</dbReference>
<gene>
    <name evidence="3" type="ORF">H8707_04875</name>
</gene>
<accession>A0A926EWG7</accession>